<dbReference type="RefSeq" id="WP_066088033.1">
    <property type="nucleotide sequence ID" value="NZ_CP017476.1"/>
</dbReference>
<dbReference type="AlphaFoldDB" id="A0A167IG88"/>
<proteinExistence type="predicted"/>
<reference evidence="2 5" key="2">
    <citation type="submission" date="2016-10" db="EMBL/GenBank/DDBJ databases">
        <title>Hydorgenophaga sp. LPB0072 isolated from gastropod.</title>
        <authorList>
            <person name="Kim E."/>
            <person name="Yi H."/>
        </authorList>
    </citation>
    <scope>NUCLEOTIDE SEQUENCE [LARGE SCALE GENOMIC DNA]</scope>
    <source>
        <strain evidence="2 5">LPB0072</strain>
    </source>
</reference>
<organism evidence="2 5">
    <name type="scientific">Hydrogenophaga crassostreae</name>
    <dbReference type="NCBI Taxonomy" id="1763535"/>
    <lineage>
        <taxon>Bacteria</taxon>
        <taxon>Pseudomonadati</taxon>
        <taxon>Pseudomonadota</taxon>
        <taxon>Betaproteobacteria</taxon>
        <taxon>Burkholderiales</taxon>
        <taxon>Comamonadaceae</taxon>
        <taxon>Hydrogenophaga</taxon>
    </lineage>
</organism>
<accession>A0A167IG88</accession>
<dbReference type="STRING" id="1763535.LPB072_10120"/>
<keyword evidence="4" id="KW-1185">Reference proteome</keyword>
<dbReference type="OrthoDB" id="9157532at2"/>
<dbReference type="EMBL" id="CP017476">
    <property type="protein sequence ID" value="AOW13157.1"/>
    <property type="molecule type" value="Genomic_DNA"/>
</dbReference>
<evidence type="ECO:0000256" key="1">
    <source>
        <dbReference type="SAM" id="MobiDB-lite"/>
    </source>
</evidence>
<feature type="region of interest" description="Disordered" evidence="1">
    <location>
        <begin position="287"/>
        <end position="322"/>
    </location>
</feature>
<evidence type="ECO:0008006" key="6">
    <source>
        <dbReference type="Google" id="ProtNLM"/>
    </source>
</evidence>
<evidence type="ECO:0000313" key="2">
    <source>
        <dbReference type="EMBL" id="AOW13157.1"/>
    </source>
</evidence>
<sequence length="330" mass="36718">MTTVSLHRRPVRLFPPVGLSLLFRPLPKGASRPTLDVRYELSSDHWLRFSARESLGVPEQTLLLAVLELAGEHYVQEGDGATLTRNDARAMPSRLWGTLYPDGGTGLPDTLMVSTTWDELNHRCGAANGGSMIASRRASLRRLCEVVVWEEHAQHKSVRQAFLMVWLEGDDRRIHLAVNHMLAASFFGGQYAKLWMVERLQLGSDLAMHVHAFLSTWVRQGGPRFSILLSTLAARVWPDNHDTAPAGTIRRRRLELQIAVDAIGRLSHWSIEWSGQRTKLTVDRAASGSVRDTTSSDSVVGDSSHREQVQGPSTSADNDLSRNDVSVLFN</sequence>
<feature type="compositionally biased region" description="Low complexity" evidence="1">
    <location>
        <begin position="287"/>
        <end position="302"/>
    </location>
</feature>
<dbReference type="KEGG" id="hyl:LPB072_10120"/>
<evidence type="ECO:0000313" key="4">
    <source>
        <dbReference type="Proteomes" id="UP000185657"/>
    </source>
</evidence>
<name>A0A167IG88_9BURK</name>
<reference evidence="3 4" key="1">
    <citation type="submission" date="2016-02" db="EMBL/GenBank/DDBJ databases">
        <title>Draft genome sequence of Hydrogenophaga sp. LPB0072.</title>
        <authorList>
            <person name="Shin S.-K."/>
            <person name="Yi H."/>
        </authorList>
    </citation>
    <scope>NUCLEOTIDE SEQUENCE [LARGE SCALE GENOMIC DNA]</scope>
    <source>
        <strain evidence="3 4">LPB0072</strain>
    </source>
</reference>
<dbReference type="Proteomes" id="UP000185657">
    <property type="component" value="Unassembled WGS sequence"/>
</dbReference>
<dbReference type="Proteomes" id="UP000185680">
    <property type="component" value="Chromosome"/>
</dbReference>
<gene>
    <name evidence="2" type="ORF">LPB072_10120</name>
    <name evidence="3" type="ORF">LPB72_07250</name>
</gene>
<evidence type="ECO:0000313" key="5">
    <source>
        <dbReference type="Proteomes" id="UP000185680"/>
    </source>
</evidence>
<dbReference type="Pfam" id="PF06504">
    <property type="entry name" value="RepC"/>
    <property type="match status" value="1"/>
</dbReference>
<dbReference type="EMBL" id="LVWD01000007">
    <property type="protein sequence ID" value="OAD42697.1"/>
    <property type="molecule type" value="Genomic_DNA"/>
</dbReference>
<dbReference type="InterPro" id="IPR010522">
    <property type="entry name" value="RepC_bac"/>
</dbReference>
<protein>
    <recommendedName>
        <fullName evidence="6">Replication initiator protein A</fullName>
    </recommendedName>
</protein>
<evidence type="ECO:0000313" key="3">
    <source>
        <dbReference type="EMBL" id="OAD42697.1"/>
    </source>
</evidence>